<gene>
    <name evidence="1" type="ORF">AWB82_01721</name>
</gene>
<dbReference type="Proteomes" id="UP000054596">
    <property type="component" value="Unassembled WGS sequence"/>
</dbReference>
<sequence>MATIELRINDRELEAELTAGLRVIVRERDVAEVAYSLSEAFAALLPQGPEYVLRSTVDDAIRALLRKHALPN</sequence>
<name>A0A158A4R5_9BURK</name>
<dbReference type="STRING" id="1777143.AWB82_01721"/>
<dbReference type="EMBL" id="FCOJ02000009">
    <property type="protein sequence ID" value="SAK52760.1"/>
    <property type="molecule type" value="Genomic_DNA"/>
</dbReference>
<proteinExistence type="predicted"/>
<dbReference type="OrthoDB" id="9132885at2"/>
<organism evidence="1 2">
    <name type="scientific">Caballeronia glebae</name>
    <dbReference type="NCBI Taxonomy" id="1777143"/>
    <lineage>
        <taxon>Bacteria</taxon>
        <taxon>Pseudomonadati</taxon>
        <taxon>Pseudomonadota</taxon>
        <taxon>Betaproteobacteria</taxon>
        <taxon>Burkholderiales</taxon>
        <taxon>Burkholderiaceae</taxon>
        <taxon>Caballeronia</taxon>
    </lineage>
</organism>
<reference evidence="1" key="1">
    <citation type="submission" date="2016-01" db="EMBL/GenBank/DDBJ databases">
        <authorList>
            <person name="Peeters C."/>
        </authorList>
    </citation>
    <scope>NUCLEOTIDE SEQUENCE [LARGE SCALE GENOMIC DNA]</scope>
    <source>
        <strain evidence="1">LMG 29325</strain>
    </source>
</reference>
<keyword evidence="2" id="KW-1185">Reference proteome</keyword>
<evidence type="ECO:0000313" key="1">
    <source>
        <dbReference type="EMBL" id="SAK52760.1"/>
    </source>
</evidence>
<dbReference type="RefSeq" id="WP_008343311.1">
    <property type="nucleotide sequence ID" value="NZ_FCOJ02000009.1"/>
</dbReference>
<comment type="caution">
    <text evidence="1">The sequence shown here is derived from an EMBL/GenBank/DDBJ whole genome shotgun (WGS) entry which is preliminary data.</text>
</comment>
<accession>A0A158A4R5</accession>
<dbReference type="AlphaFoldDB" id="A0A158A4R5"/>
<evidence type="ECO:0000313" key="2">
    <source>
        <dbReference type="Proteomes" id="UP000054596"/>
    </source>
</evidence>
<protein>
    <submittedName>
        <fullName evidence="1">Uncharacterized protein</fullName>
    </submittedName>
</protein>